<dbReference type="Gene3D" id="2.40.50.100">
    <property type="match status" value="1"/>
</dbReference>
<dbReference type="Pfam" id="PF25973">
    <property type="entry name" value="BSH_CzcB"/>
    <property type="match status" value="1"/>
</dbReference>
<feature type="domain" description="CzcB-like barrel-sandwich hybrid" evidence="5">
    <location>
        <begin position="99"/>
        <end position="215"/>
    </location>
</feature>
<dbReference type="Proteomes" id="UP000029647">
    <property type="component" value="Unassembled WGS sequence"/>
</dbReference>
<dbReference type="Pfam" id="PF25954">
    <property type="entry name" value="Beta-barrel_RND_2"/>
    <property type="match status" value="1"/>
</dbReference>
<dbReference type="OrthoDB" id="9806939at2"/>
<dbReference type="Proteomes" id="UP000028531">
    <property type="component" value="Unassembled WGS sequence"/>
</dbReference>
<evidence type="ECO:0000259" key="2">
    <source>
        <dbReference type="Pfam" id="PF25893"/>
    </source>
</evidence>
<feature type="domain" description="CusB-like beta-barrel" evidence="3">
    <location>
        <begin position="231"/>
        <end position="303"/>
    </location>
</feature>
<accession>A0A084JUR7</accession>
<keyword evidence="11" id="KW-1185">Reference proteome</keyword>
<feature type="domain" description="Multidrug resistance protein MdtA-like C-terminal permuted SH3" evidence="4">
    <location>
        <begin position="308"/>
        <end position="371"/>
    </location>
</feature>
<reference evidence="8 11" key="3">
    <citation type="submission" date="2018-03" db="EMBL/GenBank/DDBJ databases">
        <title>Genomic Encyclopedia of Archaeal and Bacterial Type Strains, Phase II (KMG-II): from individual species to whole genera.</title>
        <authorList>
            <person name="Goeker M."/>
        </authorList>
    </citation>
    <scope>NUCLEOTIDE SEQUENCE [LARGE SCALE GENOMIC DNA]</scope>
    <source>
        <strain evidence="8 11">DSM 22727</strain>
    </source>
</reference>
<evidence type="ECO:0000313" key="7">
    <source>
        <dbReference type="EMBL" id="KEZ92701.1"/>
    </source>
</evidence>
<organism evidence="7 9">
    <name type="scientific">Nonlabens ulvanivorans</name>
    <name type="common">Persicivirga ulvanivorans</name>
    <dbReference type="NCBI Taxonomy" id="906888"/>
    <lineage>
        <taxon>Bacteria</taxon>
        <taxon>Pseudomonadati</taxon>
        <taxon>Bacteroidota</taxon>
        <taxon>Flavobacteriia</taxon>
        <taxon>Flavobacteriales</taxon>
        <taxon>Flavobacteriaceae</taxon>
        <taxon>Nonlabens</taxon>
    </lineage>
</organism>
<evidence type="ECO:0000313" key="11">
    <source>
        <dbReference type="Proteomes" id="UP000239997"/>
    </source>
</evidence>
<proteinExistence type="inferred from homology"/>
<sequence length="385" mass="42498">MKKILIILTTALIVSCGGKSPSIDELLAQGDEKAIAAKKTELNNQKASIDETLKKIQDYQNEHGDKPINTQVSTMIVKDTLFDHFIELQGSVDTKQNITIMPEMSGLLTQVYVKEGQKVVAGQILAKIDDGGLSQQIQQMQVQEQLAKTTFERQKRLWDQNIGSEIQFLQAKANYEGQSKAISSMQRTLSKTTVRAPFAGTIDDVITEQGNVVSPGMTALFRLVSLKDMYINVDVPETYITSIKKGTEVTVEFPVLSEKTESTIRQTSSYINPANRSFSIEIPVDNKTGNIKPNLTARLKINDYTSENAILVPLSVISENQEGEQYVMIVNESEDGVQAIRRKVTTGKASGDLIEITEGLKIGDQVITEGARTVREGQLIDIKNS</sequence>
<gene>
    <name evidence="7" type="ORF">IL45_11195</name>
    <name evidence="6" type="ORF">JCM19275_2452</name>
    <name evidence="8" type="ORF">LY02_00764</name>
</gene>
<dbReference type="PANTHER" id="PTHR30469">
    <property type="entry name" value="MULTIDRUG RESISTANCE PROTEIN MDTA"/>
    <property type="match status" value="1"/>
</dbReference>
<reference evidence="6 10" key="1">
    <citation type="journal article" date="2014" name="Genome Announc.">
        <title>Draft Genome Sequences of Marine Flavobacterium Nonlabens Strains NR17, NR24, NR27, NR32, NR33, and Ara13.</title>
        <authorList>
            <person name="Nakanishi M."/>
            <person name="Meirelles P."/>
            <person name="Suzuki R."/>
            <person name="Takatani N."/>
            <person name="Mino S."/>
            <person name="Suda W."/>
            <person name="Oshima K."/>
            <person name="Hattori M."/>
            <person name="Ohkuma M."/>
            <person name="Hosokawa M."/>
            <person name="Miyashita K."/>
            <person name="Thompson F.L."/>
            <person name="Niwa A."/>
            <person name="Sawabe T."/>
            <person name="Sawabe T."/>
        </authorList>
    </citation>
    <scope>NUCLEOTIDE SEQUENCE [LARGE SCALE GENOMIC DNA]</scope>
    <source>
        <strain evidence="6">JCM 19275</strain>
        <strain evidence="10">JCM19275</strain>
    </source>
</reference>
<comment type="caution">
    <text evidence="7">The sequence shown here is derived from an EMBL/GenBank/DDBJ whole genome shotgun (WGS) entry which is preliminary data.</text>
</comment>
<evidence type="ECO:0000313" key="8">
    <source>
        <dbReference type="EMBL" id="PRX15545.1"/>
    </source>
</evidence>
<dbReference type="NCBIfam" id="TIGR01730">
    <property type="entry name" value="RND_mfp"/>
    <property type="match status" value="1"/>
</dbReference>
<dbReference type="Gene3D" id="1.10.287.470">
    <property type="entry name" value="Helix hairpin bin"/>
    <property type="match status" value="1"/>
</dbReference>
<dbReference type="EMBL" id="PVNA01000001">
    <property type="protein sequence ID" value="PRX15545.1"/>
    <property type="molecule type" value="Genomic_DNA"/>
</dbReference>
<evidence type="ECO:0000313" key="10">
    <source>
        <dbReference type="Proteomes" id="UP000029647"/>
    </source>
</evidence>
<name>A0A084JUR7_NONUL</name>
<feature type="domain" description="CzcB-like alpha-helical hairpin" evidence="2">
    <location>
        <begin position="134"/>
        <end position="190"/>
    </location>
</feature>
<evidence type="ECO:0000313" key="9">
    <source>
        <dbReference type="Proteomes" id="UP000028531"/>
    </source>
</evidence>
<evidence type="ECO:0000259" key="3">
    <source>
        <dbReference type="Pfam" id="PF25954"/>
    </source>
</evidence>
<dbReference type="InterPro" id="IPR006143">
    <property type="entry name" value="RND_pump_MFP"/>
</dbReference>
<dbReference type="PROSITE" id="PS51257">
    <property type="entry name" value="PROKAR_LIPOPROTEIN"/>
    <property type="match status" value="1"/>
</dbReference>
<comment type="similarity">
    <text evidence="1">Belongs to the membrane fusion protein (MFP) (TC 8.A.1) family.</text>
</comment>
<dbReference type="InterPro" id="IPR058647">
    <property type="entry name" value="BSH_CzcB-like"/>
</dbReference>
<dbReference type="Proteomes" id="UP000239997">
    <property type="component" value="Unassembled WGS sequence"/>
</dbReference>
<dbReference type="GO" id="GO:1990281">
    <property type="term" value="C:efflux pump complex"/>
    <property type="evidence" value="ECO:0007669"/>
    <property type="project" value="TreeGrafter"/>
</dbReference>
<dbReference type="EMBL" id="JPJI01000032">
    <property type="protein sequence ID" value="KEZ92701.1"/>
    <property type="molecule type" value="Genomic_DNA"/>
</dbReference>
<dbReference type="GO" id="GO:0015562">
    <property type="term" value="F:efflux transmembrane transporter activity"/>
    <property type="evidence" value="ECO:0007669"/>
    <property type="project" value="TreeGrafter"/>
</dbReference>
<protein>
    <submittedName>
        <fullName evidence="6">Probable Co/Zn/Cd efflux system membrane fusion protein</fullName>
    </submittedName>
    <submittedName>
        <fullName evidence="8">RND family efflux transporter MFP subunit</fullName>
    </submittedName>
    <submittedName>
        <fullName evidence="7">RND transporter</fullName>
    </submittedName>
</protein>
<dbReference type="PANTHER" id="PTHR30469:SF15">
    <property type="entry name" value="HLYD FAMILY OF SECRETION PROTEINS"/>
    <property type="match status" value="1"/>
</dbReference>
<reference evidence="7 9" key="2">
    <citation type="submission" date="2014-07" db="EMBL/GenBank/DDBJ databases">
        <title>Draft genome sequence of Nonlabens ulvanivorans, an ulvan degrading bacterium.</title>
        <authorList>
            <person name="Kopel M."/>
            <person name="Helbert W."/>
            <person name="Henrissat B."/>
            <person name="Doniger T."/>
            <person name="Banin E."/>
        </authorList>
    </citation>
    <scope>NUCLEOTIDE SEQUENCE [LARGE SCALE GENOMIC DNA]</scope>
    <source>
        <strain evidence="7 9">PLR</strain>
    </source>
</reference>
<dbReference type="InterPro" id="IPR058648">
    <property type="entry name" value="HH_CzcB-like"/>
</dbReference>
<evidence type="ECO:0000259" key="4">
    <source>
        <dbReference type="Pfam" id="PF25967"/>
    </source>
</evidence>
<dbReference type="Gene3D" id="2.40.420.20">
    <property type="match status" value="1"/>
</dbReference>
<evidence type="ECO:0000259" key="5">
    <source>
        <dbReference type="Pfam" id="PF25973"/>
    </source>
</evidence>
<dbReference type="InterPro" id="IPR058792">
    <property type="entry name" value="Beta-barrel_RND_2"/>
</dbReference>
<dbReference type="AlphaFoldDB" id="A0A084JUR7"/>
<dbReference type="Pfam" id="PF25893">
    <property type="entry name" value="HH_CzcB"/>
    <property type="match status" value="1"/>
</dbReference>
<evidence type="ECO:0000313" key="6">
    <source>
        <dbReference type="EMBL" id="GAL73605.1"/>
    </source>
</evidence>
<dbReference type="InterPro" id="IPR058627">
    <property type="entry name" value="MdtA-like_C"/>
</dbReference>
<dbReference type="Gene3D" id="2.40.30.170">
    <property type="match status" value="1"/>
</dbReference>
<dbReference type="RefSeq" id="WP_036583832.1">
    <property type="nucleotide sequence ID" value="NZ_JPJI01000032.1"/>
</dbReference>
<dbReference type="Pfam" id="PF25967">
    <property type="entry name" value="RND-MFP_C"/>
    <property type="match status" value="1"/>
</dbReference>
<dbReference type="EMBL" id="BBNT01000001">
    <property type="protein sequence ID" value="GAL73605.1"/>
    <property type="molecule type" value="Genomic_DNA"/>
</dbReference>
<evidence type="ECO:0000256" key="1">
    <source>
        <dbReference type="ARBA" id="ARBA00009477"/>
    </source>
</evidence>
<dbReference type="SUPFAM" id="SSF111369">
    <property type="entry name" value="HlyD-like secretion proteins"/>
    <property type="match status" value="1"/>
</dbReference>